<sequence>MEPPSLRLPALRLLPTLSVSTLSECITYLSVLYTPPVRGSRILLGHEYKTATIDNDDELTTLRADGFERAYALRWLTYLLNNAHLISPDATDLDIEPVLARAAALLANCSGGASAGTLTRNLSFPSPEGGQTPLSISLRDIPLENDFASVGAQTWGGACVLAELIVTQPLTFHLAPPTSSLDSHSPLRVLELGAGTGLAGLVFAKAAERLGRSVELVCSDVYPSVLQNLGVNIAANFPSTTSTVAVSVSAAALDYSLSSSFAPSSVLAPPFEAPFDVILGADIIYEPPHAEWVRACVARLLAGPPPSSSSSGSPDPEFHLVIPLRPTHTKESQSVEEAFGFSPSSESGASPRLCIRAKETIVCSGELPNEEVEYAYFRIGWGA</sequence>
<dbReference type="Proteomes" id="UP001221142">
    <property type="component" value="Unassembled WGS sequence"/>
</dbReference>
<dbReference type="Pfam" id="PF10294">
    <property type="entry name" value="Methyltransf_16"/>
    <property type="match status" value="1"/>
</dbReference>
<evidence type="ECO:0000313" key="1">
    <source>
        <dbReference type="EMBL" id="KAJ7642049.1"/>
    </source>
</evidence>
<dbReference type="Gene3D" id="3.40.50.150">
    <property type="entry name" value="Vaccinia Virus protein VP39"/>
    <property type="match status" value="1"/>
</dbReference>
<gene>
    <name evidence="1" type="ORF">FB45DRAFT_901681</name>
</gene>
<dbReference type="InterPro" id="IPR019410">
    <property type="entry name" value="Methyltransf_16"/>
</dbReference>
<name>A0AAD7FX80_9AGAR</name>
<dbReference type="InterPro" id="IPR029063">
    <property type="entry name" value="SAM-dependent_MTases_sf"/>
</dbReference>
<evidence type="ECO:0008006" key="3">
    <source>
        <dbReference type="Google" id="ProtNLM"/>
    </source>
</evidence>
<dbReference type="PANTHER" id="PTHR14614:SF147">
    <property type="entry name" value="S-ADENOSYLMETHIONINE-DEPENDENT METHYLTRANSFERASE OF THE SEVEN BETA-STRAND FAMILY"/>
    <property type="match status" value="1"/>
</dbReference>
<organism evidence="1 2">
    <name type="scientific">Roridomyces roridus</name>
    <dbReference type="NCBI Taxonomy" id="1738132"/>
    <lineage>
        <taxon>Eukaryota</taxon>
        <taxon>Fungi</taxon>
        <taxon>Dikarya</taxon>
        <taxon>Basidiomycota</taxon>
        <taxon>Agaricomycotina</taxon>
        <taxon>Agaricomycetes</taxon>
        <taxon>Agaricomycetidae</taxon>
        <taxon>Agaricales</taxon>
        <taxon>Marasmiineae</taxon>
        <taxon>Mycenaceae</taxon>
        <taxon>Roridomyces</taxon>
    </lineage>
</organism>
<dbReference type="GO" id="GO:0008757">
    <property type="term" value="F:S-adenosylmethionine-dependent methyltransferase activity"/>
    <property type="evidence" value="ECO:0007669"/>
    <property type="project" value="UniProtKB-ARBA"/>
</dbReference>
<protein>
    <recommendedName>
        <fullName evidence="3">S-adenosylmethionine-dependent methyltransferase</fullName>
    </recommendedName>
</protein>
<dbReference type="SUPFAM" id="SSF53335">
    <property type="entry name" value="S-adenosyl-L-methionine-dependent methyltransferases"/>
    <property type="match status" value="1"/>
</dbReference>
<evidence type="ECO:0000313" key="2">
    <source>
        <dbReference type="Proteomes" id="UP001221142"/>
    </source>
</evidence>
<dbReference type="EMBL" id="JARKIF010000004">
    <property type="protein sequence ID" value="KAJ7642049.1"/>
    <property type="molecule type" value="Genomic_DNA"/>
</dbReference>
<keyword evidence="2" id="KW-1185">Reference proteome</keyword>
<proteinExistence type="predicted"/>
<dbReference type="PANTHER" id="PTHR14614">
    <property type="entry name" value="HEPATOCELLULAR CARCINOMA-ASSOCIATED ANTIGEN"/>
    <property type="match status" value="1"/>
</dbReference>
<reference evidence="1" key="1">
    <citation type="submission" date="2023-03" db="EMBL/GenBank/DDBJ databases">
        <title>Massive genome expansion in bonnet fungi (Mycena s.s.) driven by repeated elements and novel gene families across ecological guilds.</title>
        <authorList>
            <consortium name="Lawrence Berkeley National Laboratory"/>
            <person name="Harder C.B."/>
            <person name="Miyauchi S."/>
            <person name="Viragh M."/>
            <person name="Kuo A."/>
            <person name="Thoen E."/>
            <person name="Andreopoulos B."/>
            <person name="Lu D."/>
            <person name="Skrede I."/>
            <person name="Drula E."/>
            <person name="Henrissat B."/>
            <person name="Morin E."/>
            <person name="Kohler A."/>
            <person name="Barry K."/>
            <person name="LaButti K."/>
            <person name="Morin E."/>
            <person name="Salamov A."/>
            <person name="Lipzen A."/>
            <person name="Mereny Z."/>
            <person name="Hegedus B."/>
            <person name="Baldrian P."/>
            <person name="Stursova M."/>
            <person name="Weitz H."/>
            <person name="Taylor A."/>
            <person name="Grigoriev I.V."/>
            <person name="Nagy L.G."/>
            <person name="Martin F."/>
            <person name="Kauserud H."/>
        </authorList>
    </citation>
    <scope>NUCLEOTIDE SEQUENCE</scope>
    <source>
        <strain evidence="1">9284</strain>
    </source>
</reference>
<accession>A0AAD7FX80</accession>
<comment type="caution">
    <text evidence="1">The sequence shown here is derived from an EMBL/GenBank/DDBJ whole genome shotgun (WGS) entry which is preliminary data.</text>
</comment>
<dbReference type="AlphaFoldDB" id="A0AAD7FX80"/>